<feature type="compositionally biased region" description="Polar residues" evidence="6">
    <location>
        <begin position="1"/>
        <end position="67"/>
    </location>
</feature>
<feature type="transmembrane region" description="Helical" evidence="7">
    <location>
        <begin position="131"/>
        <end position="156"/>
    </location>
</feature>
<feature type="transmembrane region" description="Helical" evidence="7">
    <location>
        <begin position="218"/>
        <end position="238"/>
    </location>
</feature>
<accession>A0A2N6SDM5</accession>
<dbReference type="OrthoDB" id="9793824at2"/>
<dbReference type="STRING" id="84135.GCA_001052115_00582"/>
<keyword evidence="2" id="KW-1003">Cell membrane</keyword>
<evidence type="ECO:0000256" key="4">
    <source>
        <dbReference type="ARBA" id="ARBA00022989"/>
    </source>
</evidence>
<protein>
    <submittedName>
        <fullName evidence="9">RDD family protein</fullName>
    </submittedName>
</protein>
<dbReference type="Pfam" id="PF06271">
    <property type="entry name" value="RDD"/>
    <property type="match status" value="1"/>
</dbReference>
<evidence type="ECO:0000256" key="1">
    <source>
        <dbReference type="ARBA" id="ARBA00004651"/>
    </source>
</evidence>
<dbReference type="PANTHER" id="PTHR36115">
    <property type="entry name" value="PROLINE-RICH ANTIGEN HOMOLOG-RELATED"/>
    <property type="match status" value="1"/>
</dbReference>
<evidence type="ECO:0000256" key="2">
    <source>
        <dbReference type="ARBA" id="ARBA00022475"/>
    </source>
</evidence>
<feature type="region of interest" description="Disordered" evidence="6">
    <location>
        <begin position="1"/>
        <end position="82"/>
    </location>
</feature>
<evidence type="ECO:0000259" key="8">
    <source>
        <dbReference type="Pfam" id="PF06271"/>
    </source>
</evidence>
<dbReference type="EMBL" id="PNGT01000007">
    <property type="protein sequence ID" value="PMC52052.1"/>
    <property type="molecule type" value="Genomic_DNA"/>
</dbReference>
<dbReference type="Proteomes" id="UP000235670">
    <property type="component" value="Unassembled WGS sequence"/>
</dbReference>
<dbReference type="PANTHER" id="PTHR36115:SF9">
    <property type="entry name" value="LMO1584 PROTEIN"/>
    <property type="match status" value="1"/>
</dbReference>
<keyword evidence="3 7" id="KW-0812">Transmembrane</keyword>
<organism evidence="9 10">
    <name type="scientific">Gemella sanguinis</name>
    <dbReference type="NCBI Taxonomy" id="84135"/>
    <lineage>
        <taxon>Bacteria</taxon>
        <taxon>Bacillati</taxon>
        <taxon>Bacillota</taxon>
        <taxon>Bacilli</taxon>
        <taxon>Bacillales</taxon>
        <taxon>Gemellaceae</taxon>
        <taxon>Gemella</taxon>
    </lineage>
</organism>
<feature type="domain" description="RDD" evidence="8">
    <location>
        <begin position="124"/>
        <end position="249"/>
    </location>
</feature>
<dbReference type="GO" id="GO:0005886">
    <property type="term" value="C:plasma membrane"/>
    <property type="evidence" value="ECO:0007669"/>
    <property type="project" value="UniProtKB-SubCell"/>
</dbReference>
<proteinExistence type="predicted"/>
<evidence type="ECO:0000256" key="7">
    <source>
        <dbReference type="SAM" id="Phobius"/>
    </source>
</evidence>
<keyword evidence="5 7" id="KW-0472">Membrane</keyword>
<dbReference type="RefSeq" id="WP_102190040.1">
    <property type="nucleotide sequence ID" value="NZ_PNGT01000007.1"/>
</dbReference>
<evidence type="ECO:0000313" key="9">
    <source>
        <dbReference type="EMBL" id="PMC52052.1"/>
    </source>
</evidence>
<evidence type="ECO:0000313" key="10">
    <source>
        <dbReference type="Proteomes" id="UP000235670"/>
    </source>
</evidence>
<keyword evidence="4 7" id="KW-1133">Transmembrane helix</keyword>
<gene>
    <name evidence="9" type="ORF">CJ218_06540</name>
</gene>
<feature type="transmembrane region" description="Helical" evidence="7">
    <location>
        <begin position="168"/>
        <end position="187"/>
    </location>
</feature>
<comment type="subcellular location">
    <subcellularLocation>
        <location evidence="1">Cell membrane</location>
        <topology evidence="1">Multi-pass membrane protein</topology>
    </subcellularLocation>
</comment>
<comment type="caution">
    <text evidence="9">The sequence shown here is derived from an EMBL/GenBank/DDBJ whole genome shotgun (WGS) entry which is preliminary data.</text>
</comment>
<reference evidence="9 10" key="1">
    <citation type="submission" date="2017-09" db="EMBL/GenBank/DDBJ databases">
        <title>Bacterial strain isolated from the female urinary microbiota.</title>
        <authorList>
            <person name="Thomas-White K."/>
            <person name="Kumar N."/>
            <person name="Forster S."/>
            <person name="Putonti C."/>
            <person name="Lawley T."/>
            <person name="Wolfe A.J."/>
        </authorList>
    </citation>
    <scope>NUCLEOTIDE SEQUENCE [LARGE SCALE GENOMIC DNA]</scope>
    <source>
        <strain evidence="9 10">UMB0186</strain>
    </source>
</reference>
<evidence type="ECO:0000256" key="3">
    <source>
        <dbReference type="ARBA" id="ARBA00022692"/>
    </source>
</evidence>
<name>A0A2N6SDM5_9BACL</name>
<dbReference type="InterPro" id="IPR010432">
    <property type="entry name" value="RDD"/>
</dbReference>
<dbReference type="AlphaFoldDB" id="A0A2N6SDM5"/>
<evidence type="ECO:0000256" key="6">
    <source>
        <dbReference type="SAM" id="MobiDB-lite"/>
    </source>
</evidence>
<dbReference type="InterPro" id="IPR051791">
    <property type="entry name" value="Pra-immunoreactive"/>
</dbReference>
<sequence length="272" mass="31324">MTNNYNENTNPDYLGNESNLNQNSETSQVKHQTGDLTSNSIQTNFQDDESTTNNESNEMLQSDYQSSESKENHNNEQSVKSENLTQQANQTNNQNYNYNNYSRSVDFSLPTTFEDYVKLSENFYAGFWQRFMAYIIDLIVVASITGLFNTATLNYLNVGIKLSLIGEFTLSFVIVLFTYFILMTYFFSQTLGKVIMKIKVETNKGEKLSWSDVIYREGVGRILTTVLFYIPYLLVGILPKKKGLHDYIADTVVVKEDFSKLRKQMNEKIRAL</sequence>
<evidence type="ECO:0000256" key="5">
    <source>
        <dbReference type="ARBA" id="ARBA00023136"/>
    </source>
</evidence>